<dbReference type="AlphaFoldDB" id="A0A5K1JV39"/>
<name>A0A5K1JV39_9APHY</name>
<feature type="region of interest" description="Disordered" evidence="1">
    <location>
        <begin position="1"/>
        <end position="119"/>
    </location>
</feature>
<protein>
    <submittedName>
        <fullName evidence="2">NAD-dependent histone deacetylase SIR2</fullName>
    </submittedName>
</protein>
<feature type="compositionally biased region" description="Polar residues" evidence="1">
    <location>
        <begin position="1"/>
        <end position="13"/>
    </location>
</feature>
<evidence type="ECO:0000256" key="1">
    <source>
        <dbReference type="SAM" id="MobiDB-lite"/>
    </source>
</evidence>
<gene>
    <name evidence="2" type="primary">G4MS03</name>
</gene>
<feature type="compositionally biased region" description="Low complexity" evidence="1">
    <location>
        <begin position="283"/>
        <end position="300"/>
    </location>
</feature>
<feature type="region of interest" description="Disordered" evidence="1">
    <location>
        <begin position="251"/>
        <end position="300"/>
    </location>
</feature>
<organism evidence="2">
    <name type="scientific">Ganoderma boninense</name>
    <dbReference type="NCBI Taxonomy" id="34458"/>
    <lineage>
        <taxon>Eukaryota</taxon>
        <taxon>Fungi</taxon>
        <taxon>Dikarya</taxon>
        <taxon>Basidiomycota</taxon>
        <taxon>Agaricomycotina</taxon>
        <taxon>Agaricomycetes</taxon>
        <taxon>Polyporales</taxon>
        <taxon>Polyporaceae</taxon>
        <taxon>Ganoderma</taxon>
    </lineage>
</organism>
<accession>A0A5K1JV39</accession>
<sequence length="300" mass="32668">MTTLGAVQPQVGSFHSGRSDDCLNELSPPPPPTPRRPTRARPPPKRLKYHTPSSISSLRRTTRHPRHPSPPLSDPHESTAPLCHSASSPQPPPPPLLPTNVTPSNDVPEEPDNNYEDREVDGSGLYCSYFIAPTIVPDDTPLEDEPCDAPTFAVEGALSLAWWAGFGHTALEAATRTGRAALDSTLDTTTHSVYYPFQSSTTFRLMHWFYTGSSMKSLAELDRLVNEVFLAEDFDREDLRNFSATTEAHRLDNAVDKADSAQPEHLKAADGPRPPSLSPPISSPALTSTPPPTQLSLPAK</sequence>
<evidence type="ECO:0000313" key="2">
    <source>
        <dbReference type="EMBL" id="VWO95724.1"/>
    </source>
</evidence>
<reference evidence="2" key="1">
    <citation type="submission" date="2019-10" db="EMBL/GenBank/DDBJ databases">
        <authorList>
            <person name="Nor Muhammad N."/>
        </authorList>
    </citation>
    <scope>NUCLEOTIDE SEQUENCE</scope>
</reference>
<feature type="compositionally biased region" description="Basic and acidic residues" evidence="1">
    <location>
        <begin position="251"/>
        <end position="270"/>
    </location>
</feature>
<feature type="compositionally biased region" description="Basic residues" evidence="1">
    <location>
        <begin position="36"/>
        <end position="49"/>
    </location>
</feature>
<proteinExistence type="predicted"/>
<feature type="compositionally biased region" description="Pro residues" evidence="1">
    <location>
        <begin position="272"/>
        <end position="282"/>
    </location>
</feature>
<dbReference type="EMBL" id="LR725060">
    <property type="protein sequence ID" value="VWO95724.1"/>
    <property type="molecule type" value="Genomic_DNA"/>
</dbReference>